<feature type="compositionally biased region" description="Acidic residues" evidence="1">
    <location>
        <begin position="68"/>
        <end position="85"/>
    </location>
</feature>
<feature type="domain" description="PiggyBac transposable element-derived protein" evidence="2">
    <location>
        <begin position="171"/>
        <end position="525"/>
    </location>
</feature>
<proteinExistence type="predicted"/>
<dbReference type="Pfam" id="PF13843">
    <property type="entry name" value="DDE_Tnp_1_7"/>
    <property type="match status" value="1"/>
</dbReference>
<dbReference type="AlphaFoldDB" id="A0A653BWW5"/>
<sequence length="635" mass="74253">MLVYVSGGQIRLDYNCNPRAQLRYFFEKRKIWLLKQLDNKMSEGTKKHLERSTDPEIWMKWYHELSSEEESAMDEEDEDEVEDDNLEHSEHQTESEQELSSDEDQGTPSPDVYPEGELEPNSNTFYLGKDKTTKWRKSRANLQVRVRSHNIMKLFPGLKRNARDAVSEIDCIKLFLTENIIQMITASTNIYIEKIKNKFQRDRDARLTDEREISAFIGILFLIGTLRSSRKNAHKIWDNSKGSGVELCYLAMSEKRFRFLLRTLRFDDIRTRSDRREVDKFAPIREIFEIFLANFQNNFIPSEFLTVDEQLLAFRGRCSFKQYIPSKPARYGIKVFALVDAKTAYTFNLEPYVGTQPDGPYKFSNSPDEIVLRLVHPVEGTNRNITGDNWFTSIPLVKKLLEEKKLTYVGTLRKNKREIPLEFLPKKDREEATSYFGFHDKFTMVSYCPKKNRAVILISSMHHDNSIDLDAGEKKLPEIITCYNKTKIGVDMVDQMCEKYNVARTTNRWPMVVFYDLLNISAINATCVYKANHPEKKVLRSDFIESFAWELIKPQIEHRSTIPNVPKEIRRRARHLLGLEEILPPPPPDIPANFIRRCYICSRSRNKSTRKICQKCNKHACKDHMRDVCTACLSE</sequence>
<evidence type="ECO:0000313" key="3">
    <source>
        <dbReference type="EMBL" id="VEN40135.1"/>
    </source>
</evidence>
<dbReference type="Proteomes" id="UP000410492">
    <property type="component" value="Unassembled WGS sequence"/>
</dbReference>
<dbReference type="OrthoDB" id="6431208at2759"/>
<dbReference type="InterPro" id="IPR029526">
    <property type="entry name" value="PGBD"/>
</dbReference>
<evidence type="ECO:0000259" key="2">
    <source>
        <dbReference type="Pfam" id="PF13843"/>
    </source>
</evidence>
<keyword evidence="4" id="KW-1185">Reference proteome</keyword>
<dbReference type="EMBL" id="CAACVG010006370">
    <property type="protein sequence ID" value="VEN40135.1"/>
    <property type="molecule type" value="Genomic_DNA"/>
</dbReference>
<feature type="compositionally biased region" description="Acidic residues" evidence="1">
    <location>
        <begin position="95"/>
        <end position="105"/>
    </location>
</feature>
<reference evidence="3 4" key="1">
    <citation type="submission" date="2019-01" db="EMBL/GenBank/DDBJ databases">
        <authorList>
            <person name="Sayadi A."/>
        </authorList>
    </citation>
    <scope>NUCLEOTIDE SEQUENCE [LARGE SCALE GENOMIC DNA]</scope>
</reference>
<evidence type="ECO:0000313" key="4">
    <source>
        <dbReference type="Proteomes" id="UP000410492"/>
    </source>
</evidence>
<name>A0A653BWW5_CALMS</name>
<dbReference type="PANTHER" id="PTHR46599:SF6">
    <property type="entry name" value="DUAL SPECIFICITY PHOSPHATASE 26"/>
    <property type="match status" value="1"/>
</dbReference>
<dbReference type="PANTHER" id="PTHR46599">
    <property type="entry name" value="PIGGYBAC TRANSPOSABLE ELEMENT-DERIVED PROTEIN 4"/>
    <property type="match status" value="1"/>
</dbReference>
<evidence type="ECO:0000256" key="1">
    <source>
        <dbReference type="SAM" id="MobiDB-lite"/>
    </source>
</evidence>
<protein>
    <recommendedName>
        <fullName evidence="2">PiggyBac transposable element-derived protein domain-containing protein</fullName>
    </recommendedName>
</protein>
<organism evidence="3 4">
    <name type="scientific">Callosobruchus maculatus</name>
    <name type="common">Southern cowpea weevil</name>
    <name type="synonym">Pulse bruchid</name>
    <dbReference type="NCBI Taxonomy" id="64391"/>
    <lineage>
        <taxon>Eukaryota</taxon>
        <taxon>Metazoa</taxon>
        <taxon>Ecdysozoa</taxon>
        <taxon>Arthropoda</taxon>
        <taxon>Hexapoda</taxon>
        <taxon>Insecta</taxon>
        <taxon>Pterygota</taxon>
        <taxon>Neoptera</taxon>
        <taxon>Endopterygota</taxon>
        <taxon>Coleoptera</taxon>
        <taxon>Polyphaga</taxon>
        <taxon>Cucujiformia</taxon>
        <taxon>Chrysomeloidea</taxon>
        <taxon>Chrysomelidae</taxon>
        <taxon>Bruchinae</taxon>
        <taxon>Bruchini</taxon>
        <taxon>Callosobruchus</taxon>
    </lineage>
</organism>
<feature type="region of interest" description="Disordered" evidence="1">
    <location>
        <begin position="68"/>
        <end position="127"/>
    </location>
</feature>
<accession>A0A653BWW5</accession>
<gene>
    <name evidence="3" type="ORF">CALMAC_LOCUS4411</name>
</gene>